<dbReference type="HOGENOM" id="CLU_137929_1_0_9"/>
<dbReference type="GO" id="GO:0051301">
    <property type="term" value="P:cell division"/>
    <property type="evidence" value="ECO:0007669"/>
    <property type="project" value="UniProtKB-KW"/>
</dbReference>
<organism evidence="5 6">
    <name type="scientific">Hungatella hathewayi WAL-18680</name>
    <dbReference type="NCBI Taxonomy" id="742737"/>
    <lineage>
        <taxon>Bacteria</taxon>
        <taxon>Bacillati</taxon>
        <taxon>Bacillota</taxon>
        <taxon>Clostridia</taxon>
        <taxon>Lachnospirales</taxon>
        <taxon>Lachnospiraceae</taxon>
        <taxon>Hungatella</taxon>
    </lineage>
</organism>
<name>G5IGH6_9FIRM</name>
<comment type="function">
    <text evidence="2 3">Prevents the cell division inhibition by proteins MinC and MinD at internal division sites while permitting inhibition at polar sites. This ensures cell division at the proper site by restricting the formation of a division septum at the midpoint of the long axis of the cell.</text>
</comment>
<evidence type="ECO:0000256" key="1">
    <source>
        <dbReference type="ARBA" id="ARBA00008168"/>
    </source>
</evidence>
<protein>
    <recommendedName>
        <fullName evidence="3">Cell division topological specificity factor</fullName>
    </recommendedName>
</protein>
<feature type="region of interest" description="Disordered" evidence="4">
    <location>
        <begin position="1"/>
        <end position="23"/>
    </location>
</feature>
<dbReference type="Proteomes" id="UP000005384">
    <property type="component" value="Unassembled WGS sequence"/>
</dbReference>
<dbReference type="InterPro" id="IPR036707">
    <property type="entry name" value="MinE_sf"/>
</dbReference>
<dbReference type="Gene3D" id="3.30.1070.10">
    <property type="entry name" value="Cell division topological specificity factor MinE"/>
    <property type="match status" value="1"/>
</dbReference>
<evidence type="ECO:0000256" key="3">
    <source>
        <dbReference type="HAMAP-Rule" id="MF_00262"/>
    </source>
</evidence>
<dbReference type="NCBIfam" id="TIGR01215">
    <property type="entry name" value="minE"/>
    <property type="match status" value="1"/>
</dbReference>
<comment type="caution">
    <text evidence="5">The sequence shown here is derived from an EMBL/GenBank/DDBJ whole genome shotgun (WGS) entry which is preliminary data.</text>
</comment>
<evidence type="ECO:0000256" key="2">
    <source>
        <dbReference type="ARBA" id="ARBA00025265"/>
    </source>
</evidence>
<dbReference type="Pfam" id="PF03776">
    <property type="entry name" value="MinE"/>
    <property type="match status" value="1"/>
</dbReference>
<accession>G5IGH6</accession>
<feature type="compositionally biased region" description="Low complexity" evidence="4">
    <location>
        <begin position="12"/>
        <end position="22"/>
    </location>
</feature>
<comment type="similarity">
    <text evidence="1 3">Belongs to the MinE family.</text>
</comment>
<dbReference type="AlphaFoldDB" id="G5IGH6"/>
<dbReference type="GO" id="GO:0032955">
    <property type="term" value="P:regulation of division septum assembly"/>
    <property type="evidence" value="ECO:0007669"/>
    <property type="project" value="InterPro"/>
</dbReference>
<dbReference type="SUPFAM" id="SSF55229">
    <property type="entry name" value="Cell division protein MinE topological specificity domain"/>
    <property type="match status" value="1"/>
</dbReference>
<dbReference type="HAMAP" id="MF_00262">
    <property type="entry name" value="MinE"/>
    <property type="match status" value="1"/>
</dbReference>
<evidence type="ECO:0000313" key="6">
    <source>
        <dbReference type="Proteomes" id="UP000005384"/>
    </source>
</evidence>
<keyword evidence="6" id="KW-1185">Reference proteome</keyword>
<reference evidence="5 6" key="1">
    <citation type="submission" date="2011-08" db="EMBL/GenBank/DDBJ databases">
        <title>The Genome Sequence of Clostridium hathewayi WAL-18680.</title>
        <authorList>
            <consortium name="The Broad Institute Genome Sequencing Platform"/>
            <person name="Earl A."/>
            <person name="Ward D."/>
            <person name="Feldgarden M."/>
            <person name="Gevers D."/>
            <person name="Finegold S.M."/>
            <person name="Summanen P.H."/>
            <person name="Molitoris D.R."/>
            <person name="Song M."/>
            <person name="Daigneault M."/>
            <person name="Allen-Vercoe E."/>
            <person name="Young S.K."/>
            <person name="Zeng Q."/>
            <person name="Gargeya S."/>
            <person name="Fitzgerald M."/>
            <person name="Haas B."/>
            <person name="Abouelleil A."/>
            <person name="Alvarado L."/>
            <person name="Arachchi H.M."/>
            <person name="Berlin A."/>
            <person name="Brown A."/>
            <person name="Chapman S.B."/>
            <person name="Chen Z."/>
            <person name="Dunbar C."/>
            <person name="Freedman E."/>
            <person name="Gearin G."/>
            <person name="Gellesch M."/>
            <person name="Goldberg J."/>
            <person name="Griggs A."/>
            <person name="Gujja S."/>
            <person name="Heiman D."/>
            <person name="Howarth C."/>
            <person name="Larson L."/>
            <person name="Lui A."/>
            <person name="MacDonald P.J.P."/>
            <person name="Montmayeur A."/>
            <person name="Murphy C."/>
            <person name="Neiman D."/>
            <person name="Pearson M."/>
            <person name="Priest M."/>
            <person name="Roberts A."/>
            <person name="Saif S."/>
            <person name="Shea T."/>
            <person name="Shenoy N."/>
            <person name="Sisk P."/>
            <person name="Stolte C."/>
            <person name="Sykes S."/>
            <person name="Wortman J."/>
            <person name="Nusbaum C."/>
            <person name="Birren B."/>
        </authorList>
    </citation>
    <scope>NUCLEOTIDE SEQUENCE [LARGE SCALE GENOMIC DNA]</scope>
    <source>
        <strain evidence="5 6">WAL-18680</strain>
    </source>
</reference>
<proteinExistence type="inferred from homology"/>
<keyword evidence="3" id="KW-0131">Cell cycle</keyword>
<evidence type="ECO:0000313" key="5">
    <source>
        <dbReference type="EMBL" id="EHI59455.1"/>
    </source>
</evidence>
<gene>
    <name evidence="3" type="primary">minE</name>
    <name evidence="5" type="ORF">HMPREF9473_02604</name>
</gene>
<keyword evidence="3" id="KW-0132">Cell division</keyword>
<dbReference type="InterPro" id="IPR005527">
    <property type="entry name" value="MinE"/>
</dbReference>
<evidence type="ECO:0000256" key="4">
    <source>
        <dbReference type="SAM" id="MobiDB-lite"/>
    </source>
</evidence>
<sequence>MEQTGAKDMRVRPAAANRRAAPQGIPLFRKRRSGEIARRRLKLLLVSDKANCSPELVEMIKDDMIHVISKYMEIDGRRMEVGITKVDSPTQAGSIPALYANIPLINLTSKKGMF</sequence>
<feature type="compositionally biased region" description="Basic and acidic residues" evidence="4">
    <location>
        <begin position="1"/>
        <end position="11"/>
    </location>
</feature>
<dbReference type="EMBL" id="ADLN01000058">
    <property type="protein sequence ID" value="EHI59455.1"/>
    <property type="molecule type" value="Genomic_DNA"/>
</dbReference>
<dbReference type="PATRIC" id="fig|742737.3.peg.2615"/>